<evidence type="ECO:0000313" key="2">
    <source>
        <dbReference type="Proteomes" id="UP000008206"/>
    </source>
</evidence>
<name>E0U985_GLOV7</name>
<accession>E0U985</accession>
<dbReference type="AlphaFoldDB" id="E0U985"/>
<dbReference type="KEGG" id="cyj:Cyan7822_5468"/>
<gene>
    <name evidence="1" type="ordered locus">Cyan7822_5468</name>
</gene>
<sequence length="123" mass="13802">MTHKNLGDLLKKYPQLKNFLDQGKFLTGYTDGGLNGQTVNVFVFRCTWQHFCVQATAVEPLPPGEVLVITDSSLGNVNHDWKAYSLKNEKPSLHQSHKPSNLTSLAVEIAQQKHQNSRLSSRI</sequence>
<dbReference type="eggNOG" id="ENOG5030QTP">
    <property type="taxonomic scope" value="Bacteria"/>
</dbReference>
<evidence type="ECO:0000313" key="1">
    <source>
        <dbReference type="EMBL" id="ADN17343.1"/>
    </source>
</evidence>
<proteinExistence type="predicted"/>
<protein>
    <submittedName>
        <fullName evidence="1">Uncharacterized protein</fullName>
    </submittedName>
</protein>
<organism evidence="1 2">
    <name type="scientific">Gloeothece verrucosa (strain PCC 7822)</name>
    <name type="common">Cyanothece sp. (strain PCC 7822)</name>
    <dbReference type="NCBI Taxonomy" id="497965"/>
    <lineage>
        <taxon>Bacteria</taxon>
        <taxon>Bacillati</taxon>
        <taxon>Cyanobacteriota</taxon>
        <taxon>Cyanophyceae</taxon>
        <taxon>Oscillatoriophycideae</taxon>
        <taxon>Chroococcales</taxon>
        <taxon>Aphanothecaceae</taxon>
        <taxon>Gloeothece</taxon>
        <taxon>Gloeothece verrucosa</taxon>
    </lineage>
</organism>
<dbReference type="OrthoDB" id="582206at2"/>
<keyword evidence="2" id="KW-1185">Reference proteome</keyword>
<reference evidence="2" key="1">
    <citation type="journal article" date="2011" name="MBio">
        <title>Novel metabolic attributes of the genus Cyanothece, comprising a group of unicellular nitrogen-fixing Cyanobacteria.</title>
        <authorList>
            <person name="Bandyopadhyay A."/>
            <person name="Elvitigala T."/>
            <person name="Welsh E."/>
            <person name="Stockel J."/>
            <person name="Liberton M."/>
            <person name="Min H."/>
            <person name="Sherman L.A."/>
            <person name="Pakrasi H.B."/>
        </authorList>
    </citation>
    <scope>NUCLEOTIDE SEQUENCE [LARGE SCALE GENOMIC DNA]</scope>
    <source>
        <strain evidence="2">PCC 7822</strain>
    </source>
</reference>
<dbReference type="HOGENOM" id="CLU_1802923_0_0_3"/>
<dbReference type="RefSeq" id="WP_013325381.1">
    <property type="nucleotide sequence ID" value="NC_014501.1"/>
</dbReference>
<dbReference type="Proteomes" id="UP000008206">
    <property type="component" value="Chromosome"/>
</dbReference>
<dbReference type="EMBL" id="CP002198">
    <property type="protein sequence ID" value="ADN17343.1"/>
    <property type="molecule type" value="Genomic_DNA"/>
</dbReference>